<comment type="caution">
    <text evidence="9">The sequence shown here is derived from an EMBL/GenBank/DDBJ whole genome shotgun (WGS) entry which is preliminary data.</text>
</comment>
<reference evidence="10" key="1">
    <citation type="journal article" date="2019" name="Int. J. Syst. Evol. Microbiol.">
        <title>The Global Catalogue of Microorganisms (GCM) 10K type strain sequencing project: providing services to taxonomists for standard genome sequencing and annotation.</title>
        <authorList>
            <consortium name="The Broad Institute Genomics Platform"/>
            <consortium name="The Broad Institute Genome Sequencing Center for Infectious Disease"/>
            <person name="Wu L."/>
            <person name="Ma J."/>
        </authorList>
    </citation>
    <scope>NUCLEOTIDE SEQUENCE [LARGE SCALE GENOMIC DNA]</scope>
    <source>
        <strain evidence="10">DT72</strain>
    </source>
</reference>
<keyword evidence="10" id="KW-1185">Reference proteome</keyword>
<dbReference type="SUPFAM" id="SSF50022">
    <property type="entry name" value="ISP domain"/>
    <property type="match status" value="1"/>
</dbReference>
<evidence type="ECO:0000256" key="1">
    <source>
        <dbReference type="ARBA" id="ARBA00022714"/>
    </source>
</evidence>
<sequence length="161" mass="16572">MTVIDSTTPPETESGGAAAENHGSGAARNFGRDSVNDGRLEWTSACPLSRLIPGRGVAVLLSGGEQVALFLLDDGSLRAVGNIDPFGRAAVMSRGLVGDRAGEPIVTSPLLKQPFSLVDGRCLDDESVSLPVYGVRVWAGVVQVHSPLRGSAGDSTATTGE</sequence>
<feature type="region of interest" description="Disordered" evidence="7">
    <location>
        <begin position="1"/>
        <end position="32"/>
    </location>
</feature>
<gene>
    <name evidence="9" type="primary">nirD</name>
    <name evidence="9" type="ORF">ACFSJG_14225</name>
</gene>
<dbReference type="InterPro" id="IPR017881">
    <property type="entry name" value="NirD"/>
</dbReference>
<evidence type="ECO:0000313" key="9">
    <source>
        <dbReference type="EMBL" id="MFD1813375.1"/>
    </source>
</evidence>
<organism evidence="9 10">
    <name type="scientific">Rhodococcus gannanensis</name>
    <dbReference type="NCBI Taxonomy" id="1960308"/>
    <lineage>
        <taxon>Bacteria</taxon>
        <taxon>Bacillati</taxon>
        <taxon>Actinomycetota</taxon>
        <taxon>Actinomycetes</taxon>
        <taxon>Mycobacteriales</taxon>
        <taxon>Nocardiaceae</taxon>
        <taxon>Rhodococcus</taxon>
    </lineage>
</organism>
<evidence type="ECO:0000313" key="10">
    <source>
        <dbReference type="Proteomes" id="UP001597286"/>
    </source>
</evidence>
<dbReference type="Pfam" id="PF13806">
    <property type="entry name" value="Rieske_2"/>
    <property type="match status" value="1"/>
</dbReference>
<dbReference type="PANTHER" id="PTHR40562">
    <property type="match status" value="1"/>
</dbReference>
<keyword evidence="5" id="KW-0411">Iron-sulfur</keyword>
<dbReference type="Proteomes" id="UP001597286">
    <property type="component" value="Unassembled WGS sequence"/>
</dbReference>
<evidence type="ECO:0000256" key="4">
    <source>
        <dbReference type="ARBA" id="ARBA00023004"/>
    </source>
</evidence>
<evidence type="ECO:0000259" key="8">
    <source>
        <dbReference type="PROSITE" id="PS51296"/>
    </source>
</evidence>
<proteinExistence type="predicted"/>
<evidence type="ECO:0000256" key="2">
    <source>
        <dbReference type="ARBA" id="ARBA00022723"/>
    </source>
</evidence>
<feature type="domain" description="Rieske" evidence="8">
    <location>
        <begin position="43"/>
        <end position="144"/>
    </location>
</feature>
<accession>A0ABW4P7K5</accession>
<protein>
    <submittedName>
        <fullName evidence="9">Nitrite reductase small subunit NirD</fullName>
    </submittedName>
</protein>
<evidence type="ECO:0000256" key="3">
    <source>
        <dbReference type="ARBA" id="ARBA00023002"/>
    </source>
</evidence>
<dbReference type="PROSITE" id="PS51296">
    <property type="entry name" value="RIESKE"/>
    <property type="match status" value="1"/>
</dbReference>
<evidence type="ECO:0000256" key="7">
    <source>
        <dbReference type="SAM" id="MobiDB-lite"/>
    </source>
</evidence>
<keyword evidence="4" id="KW-0408">Iron</keyword>
<keyword evidence="6" id="KW-0534">Nitrate assimilation</keyword>
<keyword evidence="2" id="KW-0479">Metal-binding</keyword>
<dbReference type="NCBIfam" id="TIGR02378">
    <property type="entry name" value="nirD_assim_sml"/>
    <property type="match status" value="1"/>
</dbReference>
<dbReference type="InterPro" id="IPR017941">
    <property type="entry name" value="Rieske_2Fe-2S"/>
</dbReference>
<feature type="compositionally biased region" description="Polar residues" evidence="7">
    <location>
        <begin position="1"/>
        <end position="11"/>
    </location>
</feature>
<dbReference type="RefSeq" id="WP_378485841.1">
    <property type="nucleotide sequence ID" value="NZ_JBHUFB010000010.1"/>
</dbReference>
<evidence type="ECO:0000256" key="5">
    <source>
        <dbReference type="ARBA" id="ARBA00023014"/>
    </source>
</evidence>
<keyword evidence="3" id="KW-0560">Oxidoreductase</keyword>
<name>A0ABW4P7K5_9NOCA</name>
<evidence type="ECO:0000256" key="6">
    <source>
        <dbReference type="ARBA" id="ARBA00023063"/>
    </source>
</evidence>
<dbReference type="InterPro" id="IPR012748">
    <property type="entry name" value="Rieske-like_NirD"/>
</dbReference>
<dbReference type="PROSITE" id="PS51300">
    <property type="entry name" value="NIRD"/>
    <property type="match status" value="1"/>
</dbReference>
<dbReference type="Gene3D" id="2.102.10.10">
    <property type="entry name" value="Rieske [2Fe-2S] iron-sulphur domain"/>
    <property type="match status" value="1"/>
</dbReference>
<dbReference type="CDD" id="cd03529">
    <property type="entry name" value="Rieske_NirD"/>
    <property type="match status" value="1"/>
</dbReference>
<dbReference type="PANTHER" id="PTHR40562:SF1">
    <property type="entry name" value="NITRITE REDUCTASE (NADH) SMALL SUBUNIT"/>
    <property type="match status" value="1"/>
</dbReference>
<keyword evidence="1" id="KW-0001">2Fe-2S</keyword>
<dbReference type="InterPro" id="IPR036922">
    <property type="entry name" value="Rieske_2Fe-2S_sf"/>
</dbReference>
<dbReference type="EMBL" id="JBHUFB010000010">
    <property type="protein sequence ID" value="MFD1813375.1"/>
    <property type="molecule type" value="Genomic_DNA"/>
</dbReference>